<evidence type="ECO:0000256" key="2">
    <source>
        <dbReference type="ARBA" id="ARBA00006171"/>
    </source>
</evidence>
<accession>A0A369KRI7</accession>
<dbReference type="InterPro" id="IPR023198">
    <property type="entry name" value="PGP-like_dom2"/>
</dbReference>
<dbReference type="Gene3D" id="3.40.50.1000">
    <property type="entry name" value="HAD superfamily/HAD-like"/>
    <property type="match status" value="1"/>
</dbReference>
<keyword evidence="4" id="KW-0460">Magnesium</keyword>
<reference evidence="6" key="1">
    <citation type="submission" date="2018-04" db="EMBL/GenBank/DDBJ databases">
        <title>Draft genome sequence of the Candidatus Spirobacillus cienkowskii, a pathogen of freshwater Daphnia species, reconstructed from hemolymph metagenomic reads.</title>
        <authorList>
            <person name="Bresciani L."/>
            <person name="Lemos L.N."/>
            <person name="Wale N."/>
            <person name="Lin J.Y."/>
            <person name="Fernandes G.R."/>
            <person name="Duffy M.A."/>
            <person name="Rodrigues J.M."/>
        </authorList>
    </citation>
    <scope>NUCLEOTIDE SEQUENCE [LARGE SCALE GENOMIC DNA]</scope>
    <source>
        <strain evidence="6">Binning01</strain>
    </source>
</reference>
<organism evidence="6 7">
    <name type="scientific">Spirobacillus cienkowskii</name>
    <dbReference type="NCBI Taxonomy" id="495820"/>
    <lineage>
        <taxon>Bacteria</taxon>
        <taxon>Pseudomonadati</taxon>
        <taxon>Bdellovibrionota</taxon>
        <taxon>Oligoflexia</taxon>
        <taxon>Silvanigrellales</taxon>
        <taxon>Spirobacillus</taxon>
    </lineage>
</organism>
<proteinExistence type="inferred from homology"/>
<comment type="cofactor">
    <cofactor evidence="1">
        <name>Mg(2+)</name>
        <dbReference type="ChEBI" id="CHEBI:18420"/>
    </cofactor>
</comment>
<dbReference type="CDD" id="cd07505">
    <property type="entry name" value="HAD_BPGM-like"/>
    <property type="match status" value="1"/>
</dbReference>
<keyword evidence="5" id="KW-0119">Carbohydrate metabolism</keyword>
<dbReference type="InterPro" id="IPR006439">
    <property type="entry name" value="HAD-SF_hydro_IA"/>
</dbReference>
<keyword evidence="3" id="KW-0479">Metal-binding</keyword>
<dbReference type="GO" id="GO:0046872">
    <property type="term" value="F:metal ion binding"/>
    <property type="evidence" value="ECO:0007669"/>
    <property type="project" value="UniProtKB-KW"/>
</dbReference>
<gene>
    <name evidence="6" type="ORF">DCC88_05600</name>
</gene>
<evidence type="ECO:0000256" key="4">
    <source>
        <dbReference type="ARBA" id="ARBA00022842"/>
    </source>
</evidence>
<dbReference type="InterPro" id="IPR023214">
    <property type="entry name" value="HAD_sf"/>
</dbReference>
<dbReference type="Proteomes" id="UP000253934">
    <property type="component" value="Unassembled WGS sequence"/>
</dbReference>
<comment type="caution">
    <text evidence="6">The sequence shown here is derived from an EMBL/GenBank/DDBJ whole genome shotgun (WGS) entry which is preliminary data.</text>
</comment>
<evidence type="ECO:0000256" key="5">
    <source>
        <dbReference type="ARBA" id="ARBA00023277"/>
    </source>
</evidence>
<dbReference type="AlphaFoldDB" id="A0A369KRI7"/>
<protein>
    <submittedName>
        <fullName evidence="6">HAD family phosphatase</fullName>
    </submittedName>
</protein>
<dbReference type="SFLD" id="SFLDG01129">
    <property type="entry name" value="C1.5:_HAD__Beta-PGM__Phosphata"/>
    <property type="match status" value="1"/>
</dbReference>
<dbReference type="PANTHER" id="PTHR46193">
    <property type="entry name" value="6-PHOSPHOGLUCONATE PHOSPHATASE"/>
    <property type="match status" value="1"/>
</dbReference>
<evidence type="ECO:0000256" key="1">
    <source>
        <dbReference type="ARBA" id="ARBA00001946"/>
    </source>
</evidence>
<dbReference type="SFLD" id="SFLDS00003">
    <property type="entry name" value="Haloacid_Dehalogenase"/>
    <property type="match status" value="1"/>
</dbReference>
<sequence length="223" mass="25468">MKNLKQIIMSKKAILWDFDGCLCDSEHIHFLAYEKAFLKYNHTLSEHEYFETFTHTGAGVSKEIEKYKIYCNPEDIRADKAVHYWNFISNKQAKIFNSIPEILSIIKNHKIINLIASNSPAKEINLILSQNKHVEENIDSIVGLEPGMQKKPAPDLYLKALSLLNLLPCDVIVIEDSERGLLAAQAAECEAIWIKTPFNLRFKTTAPYVAELNHLELLNVLKS</sequence>
<dbReference type="RefSeq" id="WP_338635998.1">
    <property type="nucleotide sequence ID" value="NZ_CP146516.1"/>
</dbReference>
<dbReference type="GO" id="GO:0003824">
    <property type="term" value="F:catalytic activity"/>
    <property type="evidence" value="ECO:0007669"/>
    <property type="project" value="UniProtKB-ARBA"/>
</dbReference>
<dbReference type="Pfam" id="PF13419">
    <property type="entry name" value="HAD_2"/>
    <property type="match status" value="1"/>
</dbReference>
<dbReference type="NCBIfam" id="TIGR01509">
    <property type="entry name" value="HAD-SF-IA-v3"/>
    <property type="match status" value="1"/>
</dbReference>
<evidence type="ECO:0000256" key="3">
    <source>
        <dbReference type="ARBA" id="ARBA00022723"/>
    </source>
</evidence>
<evidence type="ECO:0000313" key="6">
    <source>
        <dbReference type="EMBL" id="RDB36358.1"/>
    </source>
</evidence>
<dbReference type="InterPro" id="IPR051600">
    <property type="entry name" value="Beta-PGM-like"/>
</dbReference>
<dbReference type="SUPFAM" id="SSF56784">
    <property type="entry name" value="HAD-like"/>
    <property type="match status" value="1"/>
</dbReference>
<keyword evidence="7" id="KW-1185">Reference proteome</keyword>
<evidence type="ECO:0000313" key="7">
    <source>
        <dbReference type="Proteomes" id="UP000253934"/>
    </source>
</evidence>
<dbReference type="Gene3D" id="1.10.150.240">
    <property type="entry name" value="Putative phosphatase, domain 2"/>
    <property type="match status" value="1"/>
</dbReference>
<dbReference type="InterPro" id="IPR036412">
    <property type="entry name" value="HAD-like_sf"/>
</dbReference>
<comment type="similarity">
    <text evidence="2">Belongs to the HAD-like hydrolase superfamily. CbbY/CbbZ/Gph/YieH family.</text>
</comment>
<dbReference type="InterPro" id="IPR041492">
    <property type="entry name" value="HAD_2"/>
</dbReference>
<name>A0A369KRI7_9BACT</name>
<dbReference type="EMBL" id="QOVW01000062">
    <property type="protein sequence ID" value="RDB36358.1"/>
    <property type="molecule type" value="Genomic_DNA"/>
</dbReference>
<dbReference type="PANTHER" id="PTHR46193:SF18">
    <property type="entry name" value="HEXITOL PHOSPHATASE B"/>
    <property type="match status" value="1"/>
</dbReference>